<sequence length="44" mass="4995">LGFYDQNKKEAKKEACFHHWVDAKNAVIESGRYCTKCHAIAPDA</sequence>
<organism evidence="1">
    <name type="scientific">marine sediment metagenome</name>
    <dbReference type="NCBI Taxonomy" id="412755"/>
    <lineage>
        <taxon>unclassified sequences</taxon>
        <taxon>metagenomes</taxon>
        <taxon>ecological metagenomes</taxon>
    </lineage>
</organism>
<proteinExistence type="predicted"/>
<evidence type="ECO:0000313" key="1">
    <source>
        <dbReference type="EMBL" id="GAF87900.1"/>
    </source>
</evidence>
<name>X0UHA3_9ZZZZ</name>
<comment type="caution">
    <text evidence="1">The sequence shown here is derived from an EMBL/GenBank/DDBJ whole genome shotgun (WGS) entry which is preliminary data.</text>
</comment>
<accession>X0UHA3</accession>
<feature type="non-terminal residue" evidence="1">
    <location>
        <position position="1"/>
    </location>
</feature>
<gene>
    <name evidence="1" type="ORF">S01H1_27172</name>
</gene>
<protein>
    <submittedName>
        <fullName evidence="1">Uncharacterized protein</fullName>
    </submittedName>
</protein>
<dbReference type="EMBL" id="BARS01016520">
    <property type="protein sequence ID" value="GAF87900.1"/>
    <property type="molecule type" value="Genomic_DNA"/>
</dbReference>
<dbReference type="AlphaFoldDB" id="X0UHA3"/>
<reference evidence="1" key="1">
    <citation type="journal article" date="2014" name="Front. Microbiol.">
        <title>High frequency of phylogenetically diverse reductive dehalogenase-homologous genes in deep subseafloor sedimentary metagenomes.</title>
        <authorList>
            <person name="Kawai M."/>
            <person name="Futagami T."/>
            <person name="Toyoda A."/>
            <person name="Takaki Y."/>
            <person name="Nishi S."/>
            <person name="Hori S."/>
            <person name="Arai W."/>
            <person name="Tsubouchi T."/>
            <person name="Morono Y."/>
            <person name="Uchiyama I."/>
            <person name="Ito T."/>
            <person name="Fujiyama A."/>
            <person name="Inagaki F."/>
            <person name="Takami H."/>
        </authorList>
    </citation>
    <scope>NUCLEOTIDE SEQUENCE</scope>
    <source>
        <strain evidence="1">Expedition CK06-06</strain>
    </source>
</reference>